<name>A0A849P7A0_9BURK</name>
<proteinExistence type="predicted"/>
<evidence type="ECO:0000313" key="3">
    <source>
        <dbReference type="EMBL" id="NOL50857.1"/>
    </source>
</evidence>
<reference evidence="3 4" key="1">
    <citation type="submission" date="2020-05" db="EMBL/GenBank/DDBJ databases">
        <authorList>
            <person name="Niu N."/>
        </authorList>
    </citation>
    <scope>NUCLEOTIDE SEQUENCE [LARGE SCALE GENOMIC DNA]</scope>
    <source>
        <strain evidence="3 4">3340-03</strain>
    </source>
</reference>
<dbReference type="AlphaFoldDB" id="A0A849P7A0"/>
<dbReference type="NCBIfam" id="TIGR02098">
    <property type="entry name" value="MJ0042_CXXC"/>
    <property type="match status" value="1"/>
</dbReference>
<dbReference type="InterPro" id="IPR021834">
    <property type="entry name" value="DUF3426"/>
</dbReference>
<evidence type="ECO:0000256" key="1">
    <source>
        <dbReference type="SAM" id="Phobius"/>
    </source>
</evidence>
<dbReference type="RefSeq" id="WP_171679541.1">
    <property type="nucleotide sequence ID" value="NZ_JABGBN010000001.1"/>
</dbReference>
<dbReference type="Proteomes" id="UP000537862">
    <property type="component" value="Unassembled WGS sequence"/>
</dbReference>
<dbReference type="EMBL" id="JABGBN010000001">
    <property type="protein sequence ID" value="NOL50857.1"/>
    <property type="molecule type" value="Genomic_DNA"/>
</dbReference>
<keyword evidence="4" id="KW-1185">Reference proteome</keyword>
<protein>
    <submittedName>
        <fullName evidence="3">DUF3426 domain-containing protein</fullName>
    </submittedName>
</protein>
<dbReference type="Pfam" id="PF13719">
    <property type="entry name" value="Zn_ribbon_5"/>
    <property type="match status" value="1"/>
</dbReference>
<sequence>MMKTCCPQCETVLTLNQQQIEQRNGMVRCGVCRQVFNALEHLYEEEDDYPILNEDHEPELIQPHVEPHYRAHQSSSPKFSGAVRPVEVPRKEEHAQPTVHIHVNNAVPSAPTHERGEPRIVMNAVEPEDNHYIGGDARHTRDVRIHDDDSDFRIVGDSVYDEDYEPTRRRSSGLGLFVLVLLALLLIVGQVFYIFRNQISTSFPAARPVLTQMCALFKCEVGVQKSVDNLGLENVLISVDKTKLPKRGQHALLLQAVLVNKVDQAQEWPMLILRLKNAEGAVMNSKNIQPKEYLATEQVLQLFPAQSRQAINLPFMLEGDAISSYEVSIFYP</sequence>
<accession>A0A849P7A0</accession>
<comment type="caution">
    <text evidence="3">The sequence shown here is derived from an EMBL/GenBank/DDBJ whole genome shotgun (WGS) entry which is preliminary data.</text>
</comment>
<keyword evidence="1" id="KW-1133">Transmembrane helix</keyword>
<evidence type="ECO:0000259" key="2">
    <source>
        <dbReference type="Pfam" id="PF13719"/>
    </source>
</evidence>
<keyword evidence="1" id="KW-0812">Transmembrane</keyword>
<dbReference type="Pfam" id="PF11906">
    <property type="entry name" value="DUF3426"/>
    <property type="match status" value="1"/>
</dbReference>
<feature type="transmembrane region" description="Helical" evidence="1">
    <location>
        <begin position="174"/>
        <end position="195"/>
    </location>
</feature>
<feature type="domain" description="Zinc finger/thioredoxin putative" evidence="2">
    <location>
        <begin position="2"/>
        <end position="38"/>
    </location>
</feature>
<dbReference type="InterPro" id="IPR011723">
    <property type="entry name" value="Znf/thioredoxin_put"/>
</dbReference>
<keyword evidence="1" id="KW-0472">Membrane</keyword>
<evidence type="ECO:0000313" key="4">
    <source>
        <dbReference type="Proteomes" id="UP000537862"/>
    </source>
</evidence>
<organism evidence="3 4">
    <name type="scientific">Pelistega suis</name>
    <dbReference type="NCBI Taxonomy" id="1631957"/>
    <lineage>
        <taxon>Bacteria</taxon>
        <taxon>Pseudomonadati</taxon>
        <taxon>Pseudomonadota</taxon>
        <taxon>Betaproteobacteria</taxon>
        <taxon>Burkholderiales</taxon>
        <taxon>Alcaligenaceae</taxon>
        <taxon>Pelistega</taxon>
    </lineage>
</organism>
<gene>
    <name evidence="3" type="ORF">HKX39_01515</name>
</gene>